<reference evidence="1 2" key="1">
    <citation type="journal article" date="2022" name="Pathogens">
        <title>Staphylococcus ratti sp. nov. Isolated from a Lab Rat.</title>
        <authorList>
            <person name="Kovarovic V."/>
            <person name="Sedlacek I."/>
            <person name="Petras P."/>
            <person name="Kralova S."/>
            <person name="Maslanova I."/>
            <person name="Svec P."/>
            <person name="Neumann-Schaal M."/>
            <person name="Botka T."/>
            <person name="Gelbicova T."/>
            <person name="Stankova E."/>
            <person name="Doskar J."/>
            <person name="Pantucek R."/>
        </authorList>
    </citation>
    <scope>NUCLEOTIDE SEQUENCE [LARGE SCALE GENOMIC DNA]</scope>
    <source>
        <strain evidence="1 2">CCM 9025</strain>
    </source>
</reference>
<dbReference type="Gene3D" id="3.40.1350.140">
    <property type="entry name" value="MepB-like"/>
    <property type="match status" value="1"/>
</dbReference>
<dbReference type="EMBL" id="CP086654">
    <property type="protein sequence ID" value="UEX89906.1"/>
    <property type="molecule type" value="Genomic_DNA"/>
</dbReference>
<accession>A0ABY3PC71</accession>
<name>A0ABY3PC71_9STAP</name>
<organism evidence="1 2">
    <name type="scientific">Staphylococcus ratti</name>
    <dbReference type="NCBI Taxonomy" id="2892440"/>
    <lineage>
        <taxon>Bacteria</taxon>
        <taxon>Bacillati</taxon>
        <taxon>Bacillota</taxon>
        <taxon>Bacilli</taxon>
        <taxon>Bacillales</taxon>
        <taxon>Staphylococcaceae</taxon>
        <taxon>Staphylococcus</taxon>
    </lineage>
</organism>
<gene>
    <name evidence="1" type="ORF">LN051_10155</name>
</gene>
<dbReference type="PIRSF" id="PIRSF032285">
    <property type="entry name" value="UCP032285"/>
    <property type="match status" value="1"/>
</dbReference>
<dbReference type="Proteomes" id="UP001197626">
    <property type="component" value="Chromosome"/>
</dbReference>
<dbReference type="Pfam" id="PF08877">
    <property type="entry name" value="MepB-like"/>
    <property type="match status" value="1"/>
</dbReference>
<dbReference type="RefSeq" id="WP_229292411.1">
    <property type="nucleotide sequence ID" value="NZ_CP086654.1"/>
</dbReference>
<sequence>MMNDYISIQYLRTIIEKMQWGTLSNIKIENWNETYEAFDFVLNGIAFKSRLAKKTPKKQGYFVAVWQKNKENKNVPFKYNESQDKIIINVIEGAKNGQFVFPKSLLLEKGILSSDHTKGKMAFRVYPCWEKALNATALRTQKWQAPYFIDLSEVTSLETIQQIYLNEPINK</sequence>
<proteinExistence type="predicted"/>
<dbReference type="InterPro" id="IPR038231">
    <property type="entry name" value="MepB-like_sf"/>
</dbReference>
<protein>
    <submittedName>
        <fullName evidence="1">MepB family protein</fullName>
    </submittedName>
</protein>
<keyword evidence="2" id="KW-1185">Reference proteome</keyword>
<evidence type="ECO:0000313" key="1">
    <source>
        <dbReference type="EMBL" id="UEX89906.1"/>
    </source>
</evidence>
<evidence type="ECO:0000313" key="2">
    <source>
        <dbReference type="Proteomes" id="UP001197626"/>
    </source>
</evidence>
<dbReference type="InterPro" id="IPR011235">
    <property type="entry name" value="MepB-like"/>
</dbReference>